<dbReference type="InterPro" id="IPR006697">
    <property type="entry name" value="RecC"/>
</dbReference>
<evidence type="ECO:0000256" key="8">
    <source>
        <dbReference type="ARBA" id="ARBA00023125"/>
    </source>
</evidence>
<proteinExistence type="inferred from homology"/>
<dbReference type="GO" id="GO:0005524">
    <property type="term" value="F:ATP binding"/>
    <property type="evidence" value="ECO:0007669"/>
    <property type="project" value="UniProtKB-UniRule"/>
</dbReference>
<evidence type="ECO:0000313" key="12">
    <source>
        <dbReference type="EMBL" id="RID98676.1"/>
    </source>
</evidence>
<keyword evidence="7 10" id="KW-0067">ATP-binding</keyword>
<dbReference type="PIRSF" id="PIRSF000980">
    <property type="entry name" value="RecC"/>
    <property type="match status" value="1"/>
</dbReference>
<comment type="function">
    <text evidence="10">A helicase/nuclease that prepares dsDNA breaks (DSB) for recombinational DNA repair. Binds to DSBs and unwinds DNA via a highly rapid and processive ATP-dependent bidirectional helicase activity. Unwinds dsDNA until it encounters a Chi (crossover hotspot instigator) sequence from the 3' direction. Cuts ssDNA a few nucleotides 3' to the Chi site. The properties and activities of the enzyme are changed at Chi. The Chi-altered holoenzyme produces a long 3'-ssDNA overhang and facilitates RecA-binding to the ssDNA for homologous DNA recombination and repair. Holoenzyme degrades any linearized DNA that is unable to undergo homologous recombination. In the holoenzyme this subunit recognizes the wild-type Chi sequence, and when added to isolated RecB increases its ATP-dependent helicase processivity.</text>
</comment>
<dbReference type="NCBIfam" id="TIGR01450">
    <property type="entry name" value="recC"/>
    <property type="match status" value="1"/>
</dbReference>
<organism evidence="12 13">
    <name type="scientific">Simplicispira hankyongi</name>
    <dbReference type="NCBI Taxonomy" id="2315688"/>
    <lineage>
        <taxon>Bacteria</taxon>
        <taxon>Pseudomonadati</taxon>
        <taxon>Pseudomonadota</taxon>
        <taxon>Betaproteobacteria</taxon>
        <taxon>Burkholderiales</taxon>
        <taxon>Comamonadaceae</taxon>
        <taxon>Simplicispira</taxon>
    </lineage>
</organism>
<keyword evidence="1 10" id="KW-0540">Nuclease</keyword>
<dbReference type="InterPro" id="IPR027417">
    <property type="entry name" value="P-loop_NTPase"/>
</dbReference>
<evidence type="ECO:0000256" key="3">
    <source>
        <dbReference type="ARBA" id="ARBA00022763"/>
    </source>
</evidence>
<keyword evidence="9 10" id="KW-0234">DNA repair</keyword>
<dbReference type="GO" id="GO:0000724">
    <property type="term" value="P:double-strand break repair via homologous recombination"/>
    <property type="evidence" value="ECO:0007669"/>
    <property type="project" value="UniProtKB-UniRule"/>
</dbReference>
<keyword evidence="6 10" id="KW-0269">Exonuclease</keyword>
<accession>A0A398CG64</accession>
<dbReference type="EMBL" id="QXJC01000003">
    <property type="protein sequence ID" value="RID98676.1"/>
    <property type="molecule type" value="Genomic_DNA"/>
</dbReference>
<dbReference type="GO" id="GO:0008854">
    <property type="term" value="F:exodeoxyribonuclease V activity"/>
    <property type="evidence" value="ECO:0007669"/>
    <property type="project" value="InterPro"/>
</dbReference>
<evidence type="ECO:0000313" key="13">
    <source>
        <dbReference type="Proteomes" id="UP000266302"/>
    </source>
</evidence>
<keyword evidence="3 10" id="KW-0227">DNA damage</keyword>
<feature type="domain" description="RecC C-terminal" evidence="11">
    <location>
        <begin position="842"/>
        <end position="1112"/>
    </location>
</feature>
<comment type="subunit">
    <text evidence="10">Heterotrimer of RecB, RecC and RecD. All subunits contribute to DNA-binding.</text>
</comment>
<gene>
    <name evidence="10 12" type="primary">recC</name>
    <name evidence="12" type="ORF">D3F03_10775</name>
</gene>
<reference evidence="12 13" key="1">
    <citation type="submission" date="2018-09" db="EMBL/GenBank/DDBJ databases">
        <title>Draft genome of Simplicispira sp. NY-02.</title>
        <authorList>
            <person name="Im W.T."/>
        </authorList>
    </citation>
    <scope>NUCLEOTIDE SEQUENCE [LARGE SCALE GENOMIC DNA]</scope>
    <source>
        <strain evidence="12 13">NY-02</strain>
    </source>
</reference>
<dbReference type="Gene3D" id="3.40.50.300">
    <property type="entry name" value="P-loop containing nucleotide triphosphate hydrolases"/>
    <property type="match status" value="2"/>
</dbReference>
<dbReference type="InterPro" id="IPR013986">
    <property type="entry name" value="DExx_box_DNA_helicase_dom_sf"/>
</dbReference>
<name>A0A398CG64_9BURK</name>
<keyword evidence="2 10" id="KW-0547">Nucleotide-binding</keyword>
<dbReference type="Gene3D" id="3.40.50.10930">
    <property type="match status" value="1"/>
</dbReference>
<dbReference type="GO" id="GO:0003678">
    <property type="term" value="F:DNA helicase activity"/>
    <property type="evidence" value="ECO:0007669"/>
    <property type="project" value="UniProtKB-UniRule"/>
</dbReference>
<dbReference type="InterPro" id="IPR011335">
    <property type="entry name" value="Restrct_endonuc-II-like"/>
</dbReference>
<evidence type="ECO:0000256" key="5">
    <source>
        <dbReference type="ARBA" id="ARBA00022806"/>
    </source>
</evidence>
<evidence type="ECO:0000259" key="11">
    <source>
        <dbReference type="Pfam" id="PF17946"/>
    </source>
</evidence>
<evidence type="ECO:0000256" key="9">
    <source>
        <dbReference type="ARBA" id="ARBA00023204"/>
    </source>
</evidence>
<evidence type="ECO:0000256" key="2">
    <source>
        <dbReference type="ARBA" id="ARBA00022741"/>
    </source>
</evidence>
<dbReference type="Gene3D" id="1.10.10.160">
    <property type="match status" value="1"/>
</dbReference>
<comment type="miscellaneous">
    <text evidence="10">In the RecBCD complex, RecB has a slow 3'-5' helicase, an exonuclease activity and loads RecA onto ssDNA, RecD has a fast 5'-3' helicase activity, while RecC stimulates the ATPase and processivity of the RecB helicase and contributes to recognition of the Chi site.</text>
</comment>
<evidence type="ECO:0000256" key="10">
    <source>
        <dbReference type="HAMAP-Rule" id="MF_01486"/>
    </source>
</evidence>
<dbReference type="PANTHER" id="PTHR30591">
    <property type="entry name" value="RECBCD ENZYME SUBUNIT RECC"/>
    <property type="match status" value="1"/>
</dbReference>
<dbReference type="AlphaFoldDB" id="A0A398CG64"/>
<dbReference type="PANTHER" id="PTHR30591:SF1">
    <property type="entry name" value="RECBCD ENZYME SUBUNIT RECC"/>
    <property type="match status" value="1"/>
</dbReference>
<keyword evidence="8 10" id="KW-0238">DNA-binding</keyword>
<evidence type="ECO:0000256" key="1">
    <source>
        <dbReference type="ARBA" id="ARBA00022722"/>
    </source>
</evidence>
<keyword evidence="5 10" id="KW-0347">Helicase</keyword>
<comment type="caution">
    <text evidence="12">The sequence shown here is derived from an EMBL/GenBank/DDBJ whole genome shotgun (WGS) entry which is preliminary data.</text>
</comment>
<dbReference type="GO" id="GO:0009338">
    <property type="term" value="C:exodeoxyribonuclease V complex"/>
    <property type="evidence" value="ECO:0007669"/>
    <property type="project" value="InterPro"/>
</dbReference>
<dbReference type="Pfam" id="PF17946">
    <property type="entry name" value="RecC_C"/>
    <property type="match status" value="1"/>
</dbReference>
<dbReference type="SUPFAM" id="SSF52980">
    <property type="entry name" value="Restriction endonuclease-like"/>
    <property type="match status" value="1"/>
</dbReference>
<sequence length="1192" mass="130071">MPDTAAAPRSPVQPGLIALHGNRAEWLADAVLEWLSQHPLAPLESEIVLVQSNGVAEWFKMALAERAGVCAAAQVELPARFLWRSYRQVLGAAAVPPRSAVDKTALIWRLLQQLPDLVAQPGFEPVAGFLRAGEPDRLWQLAGRFADLFDQYQVYRPDWLGDWAQGHDRLVRGQGAALPVPPEQLWQPLLWRAVLGGLGEAERAAIRPQIHQRALAALRAGEPLAASLPRRVVLFGMTHLPLPVLELLADLSRYSQVLMAIPNPCRFHWADAIDGRELLAAARRRHPLRGGVDLAQLPIESLHAHAHPLLAAWGRQGRDFVRQLDAFDETATAQARLGMARVDYFDEADDGPTPPLLLQVQQRIRDLVPLAEHPPTVLAEDDRSIVFHSAHSALREVEVLHDQLLDLLAHPLGHQPLAPRDIVVMVPDIERFAPAVRAVFGQVPQGDARYIPWGIADLGARASHPLVGALDWLLQVPQQRFAMSELRDLLDVPAIAAHFGLATDGVAQLAQWMSGAGIRWGLDAGQRAGLGLQACGAQNTAWFGLERMLLGYAVGSGSFGGIEAWDEVGGLDAELAGALAALLARLRHWLESCQEPTDPSVWAQRFRALMADFAKPVDEADRQVLQALEAALVDWLAACEAGDFAGTIPLEIARAAWMQALDEPQLAQRFRAGGVTFCTLLPLRAIPFEVVCLLGMNDGDYPRRSPRSDFDLMALPGMARPGDRSRQSDDRQLMLEALLSARRMLLVSWTGRSVRDNSEQPPSVLVSQLRDYLAAGWGEEAVKARTTEHPLQPFSRQYFEGDARWFTYAREWRAAHEAAAPGQPDAALRPAPPSTPAPHIATLAQLSAWLRHPARAFLRERLAVVFEPPEQEVADDESFAVAGLEQYQMAEDTLAALDARTAVGDPAPLDAMLADALEGLRRAGRLPMAALGARAQHMLFDTLLPVAEAWQQQCALWSVPAPRLRVVWESLDASDLVAANAYGISARGHLDLKNAAPAALEDWIDSLRRAADGRVALLGRTVSRVLVKGKGPARARPEKMLVWWLRTLAAAACGALVEGVLVAGDAVVCWPPMEQATAQQTLTVVLGLWQQQWHADAPLPLPLATALALVSERPAQAAYEGSGSRQGAPGEVKDPEWERFYPDFEALAADGRFEALALLLHAPLARWAAEALQITPHTTLAPGDGDDAEEDE</sequence>
<dbReference type="HAMAP" id="MF_01486">
    <property type="entry name" value="RecC"/>
    <property type="match status" value="1"/>
</dbReference>
<dbReference type="OrthoDB" id="9762834at2"/>
<dbReference type="SUPFAM" id="SSF52540">
    <property type="entry name" value="P-loop containing nucleoside triphosphate hydrolases"/>
    <property type="match status" value="2"/>
</dbReference>
<dbReference type="Pfam" id="PF04257">
    <property type="entry name" value="Exonuc_V_gamma"/>
    <property type="match status" value="1"/>
</dbReference>
<evidence type="ECO:0000256" key="7">
    <source>
        <dbReference type="ARBA" id="ARBA00022840"/>
    </source>
</evidence>
<dbReference type="Gene3D" id="1.10.10.990">
    <property type="match status" value="1"/>
</dbReference>
<dbReference type="GO" id="GO:0003677">
    <property type="term" value="F:DNA binding"/>
    <property type="evidence" value="ECO:0007669"/>
    <property type="project" value="UniProtKB-UniRule"/>
</dbReference>
<dbReference type="InterPro" id="IPR041500">
    <property type="entry name" value="RecC_C"/>
</dbReference>
<keyword evidence="13" id="KW-1185">Reference proteome</keyword>
<dbReference type="Proteomes" id="UP000266302">
    <property type="component" value="Unassembled WGS sequence"/>
</dbReference>
<protein>
    <recommendedName>
        <fullName evidence="10">RecBCD enzyme subunit RecC</fullName>
    </recommendedName>
    <alternativeName>
        <fullName evidence="10">Exonuclease V subunit RecC</fullName>
        <shortName evidence="10">ExoV subunit RecC</shortName>
    </alternativeName>
    <alternativeName>
        <fullName evidence="10">Helicase/nuclease RecBCD subunit RecC</fullName>
    </alternativeName>
</protein>
<dbReference type="RefSeq" id="WP_119109341.1">
    <property type="nucleotide sequence ID" value="NZ_QXJC01000003.1"/>
</dbReference>
<comment type="similarity">
    <text evidence="10">Belongs to the RecC family.</text>
</comment>
<keyword evidence="4 10" id="KW-0378">Hydrolase</keyword>
<evidence type="ECO:0000256" key="4">
    <source>
        <dbReference type="ARBA" id="ARBA00022801"/>
    </source>
</evidence>
<evidence type="ECO:0000256" key="6">
    <source>
        <dbReference type="ARBA" id="ARBA00022839"/>
    </source>
</evidence>